<dbReference type="STRING" id="1114924.SAMN05216258_11245"/>
<dbReference type="InterPro" id="IPR007461">
    <property type="entry name" value="Ysc84_actin-binding"/>
</dbReference>
<evidence type="ECO:0000313" key="3">
    <source>
        <dbReference type="EMBL" id="SFJ01977.1"/>
    </source>
</evidence>
<dbReference type="OrthoDB" id="7847492at2"/>
<reference evidence="3 4" key="1">
    <citation type="submission" date="2016-10" db="EMBL/GenBank/DDBJ databases">
        <authorList>
            <person name="de Groot N.N."/>
        </authorList>
    </citation>
    <scope>NUCLEOTIDE SEQUENCE [LARGE SCALE GENOMIC DNA]</scope>
    <source>
        <strain evidence="3 4">CGMCC 1.11030</strain>
    </source>
</reference>
<dbReference type="Proteomes" id="UP000199377">
    <property type="component" value="Unassembled WGS sequence"/>
</dbReference>
<gene>
    <name evidence="3" type="ORF">SAMN05216258_11245</name>
</gene>
<dbReference type="AlphaFoldDB" id="A0A1I3MYB6"/>
<keyword evidence="4" id="KW-1185">Reference proteome</keyword>
<feature type="signal peptide" evidence="1">
    <location>
        <begin position="1"/>
        <end position="35"/>
    </location>
</feature>
<dbReference type="EMBL" id="FOQH01000012">
    <property type="protein sequence ID" value="SFJ01977.1"/>
    <property type="molecule type" value="Genomic_DNA"/>
</dbReference>
<name>A0A1I3MYB6_9RHOB</name>
<organism evidence="3 4">
    <name type="scientific">Albimonas pacifica</name>
    <dbReference type="NCBI Taxonomy" id="1114924"/>
    <lineage>
        <taxon>Bacteria</taxon>
        <taxon>Pseudomonadati</taxon>
        <taxon>Pseudomonadota</taxon>
        <taxon>Alphaproteobacteria</taxon>
        <taxon>Rhodobacterales</taxon>
        <taxon>Paracoccaceae</taxon>
        <taxon>Albimonas</taxon>
    </lineage>
</organism>
<evidence type="ECO:0000313" key="4">
    <source>
        <dbReference type="Proteomes" id="UP000199377"/>
    </source>
</evidence>
<evidence type="ECO:0000259" key="2">
    <source>
        <dbReference type="Pfam" id="PF04366"/>
    </source>
</evidence>
<protein>
    <submittedName>
        <fullName evidence="3">Lipid-binding SYLF domain-containing protein</fullName>
    </submittedName>
</protein>
<proteinExistence type="predicted"/>
<dbReference type="RefSeq" id="WP_092864452.1">
    <property type="nucleotide sequence ID" value="NZ_FOQH01000012.1"/>
</dbReference>
<dbReference type="PROSITE" id="PS51318">
    <property type="entry name" value="TAT"/>
    <property type="match status" value="1"/>
</dbReference>
<accession>A0A1I3MYB6</accession>
<dbReference type="CDD" id="cd11524">
    <property type="entry name" value="SYLF"/>
    <property type="match status" value="1"/>
</dbReference>
<dbReference type="InterPro" id="IPR006311">
    <property type="entry name" value="TAT_signal"/>
</dbReference>
<evidence type="ECO:0000256" key="1">
    <source>
        <dbReference type="SAM" id="SignalP"/>
    </source>
</evidence>
<sequence length="194" mass="20258">MTRAHRADPARRRLLGAGLAAAALALAAPLAPARAADAADVIDLRVDHSIQDLMNSVDGARELMSRAKGVLVMPSITKAGLLVGGMYGEGALRIGGQSVGYYSVGAASLGLQAGVQKFDQALFFMTTAALENFRRSSGWELAADAEVTAMNNNLAGTVTSRTTQHPVIAVIYGQEGLMAGVSLEGAKYTQLKER</sequence>
<dbReference type="Pfam" id="PF04366">
    <property type="entry name" value="Ysc84"/>
    <property type="match status" value="1"/>
</dbReference>
<feature type="chain" id="PRO_5011750523" evidence="1">
    <location>
        <begin position="36"/>
        <end position="194"/>
    </location>
</feature>
<feature type="domain" description="Ysc84 actin-binding" evidence="2">
    <location>
        <begin position="106"/>
        <end position="190"/>
    </location>
</feature>
<keyword evidence="1" id="KW-0732">Signal</keyword>